<keyword evidence="5" id="KW-0808">Transferase</keyword>
<dbReference type="GO" id="GO:0006751">
    <property type="term" value="P:glutathione catabolic process"/>
    <property type="evidence" value="ECO:0000318"/>
    <property type="project" value="GO_Central"/>
</dbReference>
<evidence type="ECO:0000256" key="5">
    <source>
        <dbReference type="RuleBase" id="RU368068"/>
    </source>
</evidence>
<comment type="catalytic activity">
    <reaction evidence="5">
        <text>an S-substituted glutathione + H2O = an S-substituted L-cysteinylglycine + L-glutamate</text>
        <dbReference type="Rhea" id="RHEA:59468"/>
        <dbReference type="ChEBI" id="CHEBI:15377"/>
        <dbReference type="ChEBI" id="CHEBI:29985"/>
        <dbReference type="ChEBI" id="CHEBI:90779"/>
        <dbReference type="ChEBI" id="CHEBI:143103"/>
        <dbReference type="EC" id="3.4.19.13"/>
    </reaction>
</comment>
<dbReference type="InterPro" id="IPR000101">
    <property type="entry name" value="GGT_peptidase"/>
</dbReference>
<feature type="binding site" evidence="4">
    <location>
        <position position="134"/>
    </location>
    <ligand>
        <name>L-glutamate</name>
        <dbReference type="ChEBI" id="CHEBI:29985"/>
    </ligand>
</feature>
<keyword evidence="5" id="KW-0472">Membrane</keyword>
<feature type="active site" description="Nucleophile" evidence="3">
    <location>
        <position position="409"/>
    </location>
</feature>
<dbReference type="Proteomes" id="UP000001554">
    <property type="component" value="Chromosome 12"/>
</dbReference>
<proteinExistence type="inferred from homology"/>
<dbReference type="GO" id="GO:0036374">
    <property type="term" value="F:glutathione hydrolase activity"/>
    <property type="evidence" value="ECO:0000318"/>
    <property type="project" value="GO_Central"/>
</dbReference>
<comment type="catalytic activity">
    <reaction evidence="5">
        <text>an N-terminal (5-L-glutamyl)-[peptide] + an alpha-amino acid = 5-L-glutamyl amino acid + an N-terminal L-alpha-aminoacyl-[peptide]</text>
        <dbReference type="Rhea" id="RHEA:23904"/>
        <dbReference type="Rhea" id="RHEA-COMP:9780"/>
        <dbReference type="Rhea" id="RHEA-COMP:9795"/>
        <dbReference type="ChEBI" id="CHEBI:77644"/>
        <dbReference type="ChEBI" id="CHEBI:78597"/>
        <dbReference type="ChEBI" id="CHEBI:78599"/>
        <dbReference type="ChEBI" id="CHEBI:78608"/>
        <dbReference type="EC" id="2.3.2.2"/>
    </reaction>
</comment>
<feature type="binding site" evidence="4">
    <location>
        <begin position="479"/>
        <end position="480"/>
    </location>
    <ligand>
        <name>L-glutamate</name>
        <dbReference type="ChEBI" id="CHEBI:29985"/>
    </ligand>
</feature>
<evidence type="ECO:0000313" key="7">
    <source>
        <dbReference type="RefSeq" id="XP_035693496.1"/>
    </source>
</evidence>
<reference evidence="6" key="1">
    <citation type="journal article" date="2020" name="Nat. Ecol. Evol.">
        <title>Deeply conserved synteny resolves early events in vertebrate evolution.</title>
        <authorList>
            <person name="Simakov O."/>
            <person name="Marletaz F."/>
            <person name="Yue J.X."/>
            <person name="O'Connell B."/>
            <person name="Jenkins J."/>
            <person name="Brandt A."/>
            <person name="Calef R."/>
            <person name="Tung C.H."/>
            <person name="Huang T.K."/>
            <person name="Schmutz J."/>
            <person name="Satoh N."/>
            <person name="Yu J.K."/>
            <person name="Putnam N.H."/>
            <person name="Green R.E."/>
            <person name="Rokhsar D.S."/>
        </authorList>
    </citation>
    <scope>NUCLEOTIDE SEQUENCE [LARGE SCALE GENOMIC DNA]</scope>
    <source>
        <strain evidence="6">S238N-H82</strain>
    </source>
</reference>
<dbReference type="PANTHER" id="PTHR11686">
    <property type="entry name" value="GAMMA GLUTAMYL TRANSPEPTIDASE"/>
    <property type="match status" value="1"/>
</dbReference>
<evidence type="ECO:0000256" key="1">
    <source>
        <dbReference type="ARBA" id="ARBA00009381"/>
    </source>
</evidence>
<gene>
    <name evidence="7" type="primary">LOC118427701</name>
</gene>
<dbReference type="OrthoDB" id="1081007at2759"/>
<dbReference type="InterPro" id="IPR043137">
    <property type="entry name" value="GGT_ssub_C"/>
</dbReference>
<dbReference type="InterPro" id="IPR043138">
    <property type="entry name" value="GGT_lsub"/>
</dbReference>
<dbReference type="GO" id="GO:0005886">
    <property type="term" value="C:plasma membrane"/>
    <property type="evidence" value="ECO:0000318"/>
    <property type="project" value="GO_Central"/>
</dbReference>
<dbReference type="GeneID" id="118427701"/>
<keyword evidence="5" id="KW-0812">Transmembrane</keyword>
<dbReference type="AlphaFoldDB" id="A0A9J7N8F1"/>
<accession>A0A9J7N8F1</accession>
<organism evidence="6 7">
    <name type="scientific">Branchiostoma floridae</name>
    <name type="common">Florida lancelet</name>
    <name type="synonym">Amphioxus</name>
    <dbReference type="NCBI Taxonomy" id="7739"/>
    <lineage>
        <taxon>Eukaryota</taxon>
        <taxon>Metazoa</taxon>
        <taxon>Chordata</taxon>
        <taxon>Cephalochordata</taxon>
        <taxon>Leptocardii</taxon>
        <taxon>Amphioxiformes</taxon>
        <taxon>Branchiostomatidae</taxon>
        <taxon>Branchiostoma</taxon>
    </lineage>
</organism>
<feature type="binding site" evidence="4">
    <location>
        <position position="502"/>
    </location>
    <ligand>
        <name>L-glutamate</name>
        <dbReference type="ChEBI" id="CHEBI:29985"/>
    </ligand>
</feature>
<dbReference type="PRINTS" id="PR01210">
    <property type="entry name" value="GGTRANSPTASE"/>
</dbReference>
<dbReference type="PANTHER" id="PTHR11686:SF9">
    <property type="entry name" value="RE13973P"/>
    <property type="match status" value="1"/>
</dbReference>
<dbReference type="SUPFAM" id="SSF56235">
    <property type="entry name" value="N-terminal nucleophile aminohydrolases (Ntn hydrolases)"/>
    <property type="match status" value="1"/>
</dbReference>
<dbReference type="GO" id="GO:0103068">
    <property type="term" value="F:leukotriene C4 gamma-glutamyl transferase activity"/>
    <property type="evidence" value="ECO:0007669"/>
    <property type="project" value="UniProtKB-EC"/>
</dbReference>
<dbReference type="Gene3D" id="1.10.246.130">
    <property type="match status" value="1"/>
</dbReference>
<comment type="catalytic activity">
    <reaction evidence="5">
        <text>glutathione + H2O = L-cysteinylglycine + L-glutamate</text>
        <dbReference type="Rhea" id="RHEA:28807"/>
        <dbReference type="ChEBI" id="CHEBI:15377"/>
        <dbReference type="ChEBI" id="CHEBI:29985"/>
        <dbReference type="ChEBI" id="CHEBI:57925"/>
        <dbReference type="ChEBI" id="CHEBI:61694"/>
        <dbReference type="EC" id="3.4.19.13"/>
    </reaction>
</comment>
<feature type="transmembrane region" description="Helical" evidence="5">
    <location>
        <begin position="12"/>
        <end position="35"/>
    </location>
</feature>
<comment type="pathway">
    <text evidence="5">Sulfur metabolism; glutathione metabolism.</text>
</comment>
<keyword evidence="5" id="KW-0378">Hydrolase</keyword>
<reference evidence="7" key="2">
    <citation type="submission" date="2025-08" db="UniProtKB">
        <authorList>
            <consortium name="RefSeq"/>
        </authorList>
    </citation>
    <scope>IDENTIFICATION</scope>
    <source>
        <strain evidence="7">S238N-H82</strain>
        <tissue evidence="7">Testes</tissue>
    </source>
</reference>
<dbReference type="InterPro" id="IPR029055">
    <property type="entry name" value="Ntn_hydrolases_N"/>
</dbReference>
<comment type="function">
    <text evidence="5">Cleaves the gamma-glutamyl peptide bond of glutathione and glutathione conjugates.</text>
</comment>
<comment type="subcellular location">
    <subcellularLocation>
        <location evidence="5">Membrane</location>
        <topology evidence="5">Single-pass type II membrane protein</topology>
    </subcellularLocation>
</comment>
<comment type="similarity">
    <text evidence="1">Belongs to the gamma-glutamyltransferase family.</text>
</comment>
<evidence type="ECO:0000256" key="4">
    <source>
        <dbReference type="PIRSR" id="PIRSR600101-2"/>
    </source>
</evidence>
<keyword evidence="2" id="KW-1199">Hemostasis impairing toxin</keyword>
<dbReference type="KEGG" id="bfo:118427701"/>
<dbReference type="FunFam" id="1.10.246.130:FF:000002">
    <property type="entry name" value="glutathione hydrolase 1 proenzyme"/>
    <property type="match status" value="1"/>
</dbReference>
<dbReference type="Pfam" id="PF01019">
    <property type="entry name" value="G_glu_transpept"/>
    <property type="match status" value="1"/>
</dbReference>
<evidence type="ECO:0000313" key="6">
    <source>
        <dbReference type="Proteomes" id="UP000001554"/>
    </source>
</evidence>
<keyword evidence="5" id="KW-0012">Acyltransferase</keyword>
<dbReference type="EC" id="2.3.2.2" evidence="5"/>
<keyword evidence="2" id="KW-0800">Toxin</keyword>
<name>A0A9J7N8F1_BRAFL</name>
<dbReference type="NCBIfam" id="TIGR00066">
    <property type="entry name" value="g_glut_trans"/>
    <property type="match status" value="1"/>
</dbReference>
<keyword evidence="6" id="KW-1185">Reference proteome</keyword>
<feature type="binding site" evidence="4">
    <location>
        <begin position="427"/>
        <end position="429"/>
    </location>
    <ligand>
        <name>L-glutamate</name>
        <dbReference type="ChEBI" id="CHEBI:29985"/>
    </ligand>
</feature>
<evidence type="ECO:0000256" key="3">
    <source>
        <dbReference type="PIRSR" id="PIRSR600101-1"/>
    </source>
</evidence>
<keyword evidence="5" id="KW-1133">Transmembrane helix</keyword>
<dbReference type="OMA" id="APACTTH"/>
<feature type="binding site" evidence="4">
    <location>
        <position position="451"/>
    </location>
    <ligand>
        <name>L-glutamate</name>
        <dbReference type="ChEBI" id="CHEBI:29985"/>
    </ligand>
</feature>
<dbReference type="RefSeq" id="XP_035693496.1">
    <property type="nucleotide sequence ID" value="XM_035837603.1"/>
</dbReference>
<keyword evidence="2" id="KW-1202">Platelet aggregation activating toxin</keyword>
<sequence length="600" mass="64491">MDAPRKKTSRRYVWGCVALVVLVVVVIALSAALAVCRAPRPAEPKFKVGDPCQPFSPPIGSGGPYTKAAVAADAGRCSEIGRDILKKGGSVVDSAIATLLCIGLFNAHSMGIGGGFFMTVYNKENNAAEVINARETAPAGASKNMFESASSKTGGLAIAVPGEIRGYWEAHKRHGKLPWSDLFQPAIQIAEEGFCIGNAMAIAITETKDNITNPDNHMCEIFCDENKNILGERQVMKRPQLAKTLRAIADGNADNFYTGDMAKNLVKDIQDAGGIITEQDLLDYRVNVTDPLKISIVGGLTVLSPPPPASGAVLSLILHILEGYGLDDSSVDGSDKQTLTYHRMVEAFKFAYAKRTELGDPNFLDIEQLVRNMTSPDYAESLRLKIDDSMTHNYTYYGPSYAMSPGGGTSHLSILGPNGDAVAVTSTINQYFGSTVRSPSTGIIMNDEMDDFSSPNKTNFYGVHPSPANYIKPGKRPLSSVTPCIVLDSNNDVRLVVGASGGSKITTATAYVAMQHLWLGLDNIKYAVEKPRLHHQLLPQQIDVESRRPFIPKAVLEGLRQKGHDIEEADSAIVQAVARIGSSITAHCDSLKGGFPSGYD</sequence>
<dbReference type="FunFam" id="3.60.20.40:FF:000001">
    <property type="entry name" value="Gamma-glutamyltranspeptidase 1"/>
    <property type="match status" value="1"/>
</dbReference>
<protein>
    <recommendedName>
        <fullName evidence="5">Glutathione hydrolase</fullName>
        <ecNumber evidence="5">2.3.2.2</ecNumber>
        <ecNumber evidence="5">3.4.19.13</ecNumber>
    </recommendedName>
    <alternativeName>
        <fullName evidence="5">Gamma-glutamyltransferase</fullName>
    </alternativeName>
    <alternativeName>
        <fullName evidence="5">Gamma-glutamyltranspeptidase</fullName>
    </alternativeName>
</protein>
<dbReference type="Gene3D" id="3.60.20.40">
    <property type="match status" value="1"/>
</dbReference>
<dbReference type="EC" id="3.4.19.13" evidence="5"/>
<evidence type="ECO:0000256" key="2">
    <source>
        <dbReference type="ARBA" id="ARBA00084097"/>
    </source>
</evidence>